<accession>A0A5C3Q9C1</accession>
<sequence>MPKEVKVCADIYVVAQKETRGDKADILVHFCPSYLADCCYLQLGNSIRRPGKLKGLINSTLMGQSTPSLIDRMGTYTAWAENLLEWRLASVWITANNTDVGLLVREVIEAIERVENDGDDVSRSLRVDRHAFVIKVIQRTGNDEDDFFRRLHVDRRTFVTVAVLETPGGPWGMTIKMWRGARLLLYLTESGLFYATLQAMYPPEVKLIVKFGVSIVDTVQLSSGLDAGAQHTVSTIRFGEQDGTDTARTNESHAGSTITTEDSTRTDGSDPAFSSNFRARSQKTTETSTKHLIRENAGEDRS</sequence>
<dbReference type="Proteomes" id="UP000305067">
    <property type="component" value="Unassembled WGS sequence"/>
</dbReference>
<feature type="compositionally biased region" description="Polar residues" evidence="1">
    <location>
        <begin position="244"/>
        <end position="261"/>
    </location>
</feature>
<evidence type="ECO:0000256" key="1">
    <source>
        <dbReference type="SAM" id="MobiDB-lite"/>
    </source>
</evidence>
<evidence type="ECO:0000313" key="3">
    <source>
        <dbReference type="Proteomes" id="UP000305067"/>
    </source>
</evidence>
<feature type="compositionally biased region" description="Polar residues" evidence="1">
    <location>
        <begin position="272"/>
        <end position="287"/>
    </location>
</feature>
<protein>
    <submittedName>
        <fullName evidence="2">Uncharacterized protein</fullName>
    </submittedName>
</protein>
<gene>
    <name evidence="2" type="ORF">BDV98DRAFT_586117</name>
</gene>
<proteinExistence type="predicted"/>
<evidence type="ECO:0000313" key="2">
    <source>
        <dbReference type="EMBL" id="TFK96768.1"/>
    </source>
</evidence>
<dbReference type="AlphaFoldDB" id="A0A5C3Q9C1"/>
<dbReference type="EMBL" id="ML178855">
    <property type="protein sequence ID" value="TFK96768.1"/>
    <property type="molecule type" value="Genomic_DNA"/>
</dbReference>
<organism evidence="2 3">
    <name type="scientific">Pterulicium gracile</name>
    <dbReference type="NCBI Taxonomy" id="1884261"/>
    <lineage>
        <taxon>Eukaryota</taxon>
        <taxon>Fungi</taxon>
        <taxon>Dikarya</taxon>
        <taxon>Basidiomycota</taxon>
        <taxon>Agaricomycotina</taxon>
        <taxon>Agaricomycetes</taxon>
        <taxon>Agaricomycetidae</taxon>
        <taxon>Agaricales</taxon>
        <taxon>Pleurotineae</taxon>
        <taxon>Pterulaceae</taxon>
        <taxon>Pterulicium</taxon>
    </lineage>
</organism>
<keyword evidence="3" id="KW-1185">Reference proteome</keyword>
<name>A0A5C3Q9C1_9AGAR</name>
<reference evidence="2 3" key="1">
    <citation type="journal article" date="2019" name="Nat. Ecol. Evol.">
        <title>Megaphylogeny resolves global patterns of mushroom evolution.</title>
        <authorList>
            <person name="Varga T."/>
            <person name="Krizsan K."/>
            <person name="Foldi C."/>
            <person name="Dima B."/>
            <person name="Sanchez-Garcia M."/>
            <person name="Sanchez-Ramirez S."/>
            <person name="Szollosi G.J."/>
            <person name="Szarkandi J.G."/>
            <person name="Papp V."/>
            <person name="Albert L."/>
            <person name="Andreopoulos W."/>
            <person name="Angelini C."/>
            <person name="Antonin V."/>
            <person name="Barry K.W."/>
            <person name="Bougher N.L."/>
            <person name="Buchanan P."/>
            <person name="Buyck B."/>
            <person name="Bense V."/>
            <person name="Catcheside P."/>
            <person name="Chovatia M."/>
            <person name="Cooper J."/>
            <person name="Damon W."/>
            <person name="Desjardin D."/>
            <person name="Finy P."/>
            <person name="Geml J."/>
            <person name="Haridas S."/>
            <person name="Hughes K."/>
            <person name="Justo A."/>
            <person name="Karasinski D."/>
            <person name="Kautmanova I."/>
            <person name="Kiss B."/>
            <person name="Kocsube S."/>
            <person name="Kotiranta H."/>
            <person name="LaButti K.M."/>
            <person name="Lechner B.E."/>
            <person name="Liimatainen K."/>
            <person name="Lipzen A."/>
            <person name="Lukacs Z."/>
            <person name="Mihaltcheva S."/>
            <person name="Morgado L.N."/>
            <person name="Niskanen T."/>
            <person name="Noordeloos M.E."/>
            <person name="Ohm R.A."/>
            <person name="Ortiz-Santana B."/>
            <person name="Ovrebo C."/>
            <person name="Racz N."/>
            <person name="Riley R."/>
            <person name="Savchenko A."/>
            <person name="Shiryaev A."/>
            <person name="Soop K."/>
            <person name="Spirin V."/>
            <person name="Szebenyi C."/>
            <person name="Tomsovsky M."/>
            <person name="Tulloss R.E."/>
            <person name="Uehling J."/>
            <person name="Grigoriev I.V."/>
            <person name="Vagvolgyi C."/>
            <person name="Papp T."/>
            <person name="Martin F.M."/>
            <person name="Miettinen O."/>
            <person name="Hibbett D.S."/>
            <person name="Nagy L.G."/>
        </authorList>
    </citation>
    <scope>NUCLEOTIDE SEQUENCE [LARGE SCALE GENOMIC DNA]</scope>
    <source>
        <strain evidence="2 3">CBS 309.79</strain>
    </source>
</reference>
<feature type="region of interest" description="Disordered" evidence="1">
    <location>
        <begin position="236"/>
        <end position="302"/>
    </location>
</feature>
<feature type="compositionally biased region" description="Basic and acidic residues" evidence="1">
    <location>
        <begin position="288"/>
        <end position="302"/>
    </location>
</feature>